<accession>A0A6M3LLI8</accession>
<evidence type="ECO:0000313" key="1">
    <source>
        <dbReference type="EMBL" id="QJA94502.1"/>
    </source>
</evidence>
<sequence length="655" mass="73261">MGFPVGKDGNYDCGFADASGNFIGLTLVRDENGAPRYAETSDPNLAQQFFTGLPGYANFEPEKLLQVGQGDWVAGYGQEYFDYDDERRYFSSTNCDARFKGLILAGPYRAAVSVTNSGVVRAWAQFNGSLYIAADKTLYRLTTDGVTSVNTFDDNITHLKVFSDDYLYIAIGNETKIEWMDVYESFTPSTEPDGEAHFLERVGSTMWKAKLPNELKSSTDPNGNSGTDWSTATTVDSALYNITGLIEADGTLYPMKEDMPYYMDSGGSVYSLIPSLRSDASSTSGRNAIEWQGKLYIPSGEQTLTEYDHGNVTDISPSKYITNSSDYSGRISALVSDSQYLYAVIDNDTKVEILAGRWEYIDRTRWVWHPLAELTMTGAMSAIVSTIWGVNRLYIGPATAGENIQYIDLHKEYGNVVDDNWCQCVTGGNIITPWHHANFKADSKAWFKLTLTMEDTSSTVYWQAYYQKLGDASWTEINSAAKFKTSPVTEAYIPVDGSSNKPTSTMMRFKFTPICPTSGTYFTLDTSALDGAHILAYKVRSPVLLNYDVRAIWFPTQFSYSLLQVRVADNILLRNGISRDETQTAKSLRTAINALKNPTTAWPRAFYPPYWESAADTVYVKLLQPVEWKIHRDEKTNNFEWLCDLALEIVTGVTF</sequence>
<proteinExistence type="predicted"/>
<reference evidence="1" key="1">
    <citation type="submission" date="2020-03" db="EMBL/GenBank/DDBJ databases">
        <title>The deep terrestrial virosphere.</title>
        <authorList>
            <person name="Holmfeldt K."/>
            <person name="Nilsson E."/>
            <person name="Simone D."/>
            <person name="Lopez-Fernandez M."/>
            <person name="Wu X."/>
            <person name="de Brujin I."/>
            <person name="Lundin D."/>
            <person name="Andersson A."/>
            <person name="Bertilsson S."/>
            <person name="Dopson M."/>
        </authorList>
    </citation>
    <scope>NUCLEOTIDE SEQUENCE</scope>
    <source>
        <strain evidence="1">MM415B03842</strain>
    </source>
</reference>
<dbReference type="EMBL" id="MT143237">
    <property type="protein sequence ID" value="QJA94502.1"/>
    <property type="molecule type" value="Genomic_DNA"/>
</dbReference>
<organism evidence="1">
    <name type="scientific">viral metagenome</name>
    <dbReference type="NCBI Taxonomy" id="1070528"/>
    <lineage>
        <taxon>unclassified sequences</taxon>
        <taxon>metagenomes</taxon>
        <taxon>organismal metagenomes</taxon>
    </lineage>
</organism>
<dbReference type="AlphaFoldDB" id="A0A6M3LLI8"/>
<protein>
    <submittedName>
        <fullName evidence="1">Uncharacterized protein</fullName>
    </submittedName>
</protein>
<gene>
    <name evidence="1" type="ORF">MM415B03842_0007</name>
</gene>
<name>A0A6M3LLI8_9ZZZZ</name>